<keyword evidence="7" id="KW-0406">Ion transport</keyword>
<comment type="similarity">
    <text evidence="2">Belongs to the ATPase alpha/beta chains family.</text>
</comment>
<evidence type="ECO:0000256" key="8">
    <source>
        <dbReference type="ARBA" id="ARBA00023136"/>
    </source>
</evidence>
<dbReference type="CDD" id="cd18113">
    <property type="entry name" value="ATP-synt_F1_alpha_C"/>
    <property type="match status" value="1"/>
</dbReference>
<dbReference type="GO" id="GO:0043531">
    <property type="term" value="F:ADP binding"/>
    <property type="evidence" value="ECO:0007669"/>
    <property type="project" value="TreeGrafter"/>
</dbReference>
<dbReference type="Pfam" id="PF00306">
    <property type="entry name" value="ATP-synt_ab_C"/>
    <property type="match status" value="1"/>
</dbReference>
<evidence type="ECO:0000256" key="6">
    <source>
        <dbReference type="ARBA" id="ARBA00022967"/>
    </source>
</evidence>
<evidence type="ECO:0000256" key="9">
    <source>
        <dbReference type="ARBA" id="ARBA00023196"/>
    </source>
</evidence>
<dbReference type="InterPro" id="IPR033732">
    <property type="entry name" value="ATP_synth_F1_a_nt-bd_dom"/>
</dbReference>
<keyword evidence="4" id="KW-0547">Nucleotide-binding</keyword>
<evidence type="ECO:0008006" key="15">
    <source>
        <dbReference type="Google" id="ProtNLM"/>
    </source>
</evidence>
<dbReference type="SUPFAM" id="SSF52540">
    <property type="entry name" value="P-loop containing nucleoside triphosphate hydrolases"/>
    <property type="match status" value="1"/>
</dbReference>
<dbReference type="GO" id="GO:0045259">
    <property type="term" value="C:proton-transporting ATP synthase complex"/>
    <property type="evidence" value="ECO:0007669"/>
    <property type="project" value="UniProtKB-KW"/>
</dbReference>
<dbReference type="GO" id="GO:0046933">
    <property type="term" value="F:proton-transporting ATP synthase activity, rotational mechanism"/>
    <property type="evidence" value="ECO:0007669"/>
    <property type="project" value="InterPro"/>
</dbReference>
<dbReference type="InterPro" id="IPR023366">
    <property type="entry name" value="ATP_synth_asu-like_sf"/>
</dbReference>
<dbReference type="SUPFAM" id="SSF47917">
    <property type="entry name" value="C-terminal domain of alpha and beta subunits of F1 ATP synthase"/>
    <property type="match status" value="1"/>
</dbReference>
<evidence type="ECO:0000256" key="5">
    <source>
        <dbReference type="ARBA" id="ARBA00022840"/>
    </source>
</evidence>
<dbReference type="Gene3D" id="3.40.50.300">
    <property type="entry name" value="P-loop containing nucleotide triphosphate hydrolases"/>
    <property type="match status" value="1"/>
</dbReference>
<dbReference type="InterPro" id="IPR005294">
    <property type="entry name" value="ATP_synth_F1_asu"/>
</dbReference>
<dbReference type="InterPro" id="IPR027417">
    <property type="entry name" value="P-loop_NTPase"/>
</dbReference>
<keyword evidence="5" id="KW-0067">ATP-binding</keyword>
<proteinExistence type="inferred from homology"/>
<evidence type="ECO:0000256" key="7">
    <source>
        <dbReference type="ARBA" id="ARBA00023065"/>
    </source>
</evidence>
<gene>
    <name evidence="14" type="ORF">METZ01_LOCUS18150</name>
</gene>
<dbReference type="PANTHER" id="PTHR48082:SF2">
    <property type="entry name" value="ATP SYNTHASE SUBUNIT ALPHA, MITOCHONDRIAL"/>
    <property type="match status" value="1"/>
</dbReference>
<dbReference type="InterPro" id="IPR036121">
    <property type="entry name" value="ATPase_F1/V1/A1_a/bsu_N_sf"/>
</dbReference>
<dbReference type="InterPro" id="IPR038376">
    <property type="entry name" value="ATP_synth_asu_C_sf"/>
</dbReference>
<dbReference type="SUPFAM" id="SSF50615">
    <property type="entry name" value="N-terminal domain of alpha and beta subunits of F1 ATP synthase"/>
    <property type="match status" value="1"/>
</dbReference>
<reference evidence="14" key="1">
    <citation type="submission" date="2018-05" db="EMBL/GenBank/DDBJ databases">
        <authorList>
            <person name="Lanie J.A."/>
            <person name="Ng W.-L."/>
            <person name="Kazmierczak K.M."/>
            <person name="Andrzejewski T.M."/>
            <person name="Davidsen T.M."/>
            <person name="Wayne K.J."/>
            <person name="Tettelin H."/>
            <person name="Glass J.I."/>
            <person name="Rusch D."/>
            <person name="Podicherti R."/>
            <person name="Tsui H.-C.T."/>
            <person name="Winkler M.E."/>
        </authorList>
    </citation>
    <scope>NUCLEOTIDE SEQUENCE</scope>
</reference>
<dbReference type="FunFam" id="2.40.30.20:FF:000001">
    <property type="entry name" value="ATP synthase subunit alpha"/>
    <property type="match status" value="1"/>
</dbReference>
<dbReference type="AlphaFoldDB" id="A0A381PE71"/>
<evidence type="ECO:0000256" key="2">
    <source>
        <dbReference type="ARBA" id="ARBA00008936"/>
    </source>
</evidence>
<keyword evidence="10" id="KW-0066">ATP synthesis</keyword>
<comment type="subcellular location">
    <subcellularLocation>
        <location evidence="1">Membrane</location>
        <topology evidence="1">Peripheral membrane protein</topology>
    </subcellularLocation>
</comment>
<evidence type="ECO:0000256" key="3">
    <source>
        <dbReference type="ARBA" id="ARBA00022448"/>
    </source>
</evidence>
<feature type="domain" description="ATPase F1/V1/A1 complex alpha/beta subunit nucleotide-binding" evidence="11">
    <location>
        <begin position="150"/>
        <end position="376"/>
    </location>
</feature>
<dbReference type="PANTHER" id="PTHR48082">
    <property type="entry name" value="ATP SYNTHASE SUBUNIT ALPHA, MITOCHONDRIAL"/>
    <property type="match status" value="1"/>
</dbReference>
<dbReference type="InterPro" id="IPR000194">
    <property type="entry name" value="ATPase_F1/V1/A1_a/bsu_nucl-bd"/>
</dbReference>
<dbReference type="Pfam" id="PF02874">
    <property type="entry name" value="ATP-synt_ab_N"/>
    <property type="match status" value="1"/>
</dbReference>
<name>A0A381PE71_9ZZZZ</name>
<evidence type="ECO:0000256" key="1">
    <source>
        <dbReference type="ARBA" id="ARBA00004170"/>
    </source>
</evidence>
<sequence length="514" mass="55469">MEELNPSEISQVIKEKIDALDTSATPSNEGTIVYLADGIARIHGLAEVMNGELVEFDGGVMGMALNLERDSVGVVVLGDYKLLAEGESAKCTGRILEVPVGEELLGRVVDALGNPVDGKGKIETKETSPVEKVAPGVISRKSVDQPVQLGIKAIDSMVPLGRGQRELIIGDRQTGKTAIGIDAIINQRDTGIRCIYVAVGQKQSTIAAVVRKLEQNGAMENTIVVAAAAADPAPMQYIAPFSACSMGEYFRDRGEDALIVYDDLSKQAVAYRQMSLLLRRPPGREAYPGDVFYLHSRLLERAARVNEEYVSDFTGGKVKGKTGSLTALPIIETQAGDVSAFVPTNVISITDGQIFLEDSLFKSGLKPAMDPGISVSRVGGAAQVPIIKKLGGGIKTALAQYRELEAFAQFASDLDEVSKAQLEHGMRVTELTKQAENSPMTVAQMGVVLYAVNEGYLREVEVEKVKDFESSLLSFMDSEYGDLMKDITASGRYDDATEKSFKEALDKFVKTQSW</sequence>
<dbReference type="GO" id="GO:0005524">
    <property type="term" value="F:ATP binding"/>
    <property type="evidence" value="ECO:0007669"/>
    <property type="project" value="UniProtKB-KW"/>
</dbReference>
<evidence type="ECO:0000256" key="10">
    <source>
        <dbReference type="ARBA" id="ARBA00023310"/>
    </source>
</evidence>
<evidence type="ECO:0000256" key="4">
    <source>
        <dbReference type="ARBA" id="ARBA00022741"/>
    </source>
</evidence>
<organism evidence="14">
    <name type="scientific">marine metagenome</name>
    <dbReference type="NCBI Taxonomy" id="408172"/>
    <lineage>
        <taxon>unclassified sequences</taxon>
        <taxon>metagenomes</taxon>
        <taxon>ecological metagenomes</taxon>
    </lineage>
</organism>
<dbReference type="FunFam" id="3.40.50.300:FF:000002">
    <property type="entry name" value="ATP synthase subunit alpha"/>
    <property type="match status" value="1"/>
</dbReference>
<evidence type="ECO:0000259" key="11">
    <source>
        <dbReference type="Pfam" id="PF00006"/>
    </source>
</evidence>
<evidence type="ECO:0000259" key="12">
    <source>
        <dbReference type="Pfam" id="PF00306"/>
    </source>
</evidence>
<feature type="domain" description="ATP synthase alpha subunit C-terminal" evidence="12">
    <location>
        <begin position="383"/>
        <end position="508"/>
    </location>
</feature>
<dbReference type="Gene3D" id="1.20.150.20">
    <property type="entry name" value="ATP synthase alpha/beta chain, C-terminal domain"/>
    <property type="match status" value="1"/>
</dbReference>
<dbReference type="Pfam" id="PF00006">
    <property type="entry name" value="ATP-synt_ab"/>
    <property type="match status" value="1"/>
</dbReference>
<dbReference type="NCBIfam" id="TIGR00962">
    <property type="entry name" value="atpA"/>
    <property type="match status" value="1"/>
</dbReference>
<accession>A0A381PE71</accession>
<keyword evidence="9" id="KW-0139">CF(1)</keyword>
<dbReference type="HAMAP" id="MF_01346">
    <property type="entry name" value="ATP_synth_alpha_bact"/>
    <property type="match status" value="1"/>
</dbReference>
<dbReference type="InterPro" id="IPR004100">
    <property type="entry name" value="ATPase_F1/V1/A1_a/bsu_N"/>
</dbReference>
<evidence type="ECO:0000313" key="14">
    <source>
        <dbReference type="EMBL" id="SUZ65296.1"/>
    </source>
</evidence>
<protein>
    <recommendedName>
        <fullName evidence="15">AAA+ ATPase domain-containing protein</fullName>
    </recommendedName>
</protein>
<evidence type="ECO:0000259" key="13">
    <source>
        <dbReference type="Pfam" id="PF02874"/>
    </source>
</evidence>
<dbReference type="FunFam" id="1.20.150.20:FF:000001">
    <property type="entry name" value="ATP synthase subunit alpha"/>
    <property type="match status" value="1"/>
</dbReference>
<dbReference type="EMBL" id="UINC01000956">
    <property type="protein sequence ID" value="SUZ65296.1"/>
    <property type="molecule type" value="Genomic_DNA"/>
</dbReference>
<feature type="domain" description="ATPase F1/V1/A1 complex alpha/beta subunit N-terminal" evidence="13">
    <location>
        <begin position="30"/>
        <end position="93"/>
    </location>
</feature>
<dbReference type="CDD" id="cd18116">
    <property type="entry name" value="ATP-synt_F1_alpha_N"/>
    <property type="match status" value="1"/>
</dbReference>
<keyword evidence="8" id="KW-0472">Membrane</keyword>
<dbReference type="NCBIfam" id="NF009884">
    <property type="entry name" value="PRK13343.1"/>
    <property type="match status" value="1"/>
</dbReference>
<dbReference type="CDD" id="cd01132">
    <property type="entry name" value="F1-ATPase_alpha_CD"/>
    <property type="match status" value="1"/>
</dbReference>
<dbReference type="Gene3D" id="2.40.30.20">
    <property type="match status" value="1"/>
</dbReference>
<keyword evidence="6" id="KW-1278">Translocase</keyword>
<dbReference type="InterPro" id="IPR000793">
    <property type="entry name" value="ATP_synth_asu_C"/>
</dbReference>
<keyword evidence="3" id="KW-0813">Transport</keyword>